<name>A0A0F9MHP4_9ZZZZ</name>
<accession>A0A0F9MHP4</accession>
<gene>
    <name evidence="1" type="ORF">LCGC14_1154500</name>
</gene>
<evidence type="ECO:0000313" key="1">
    <source>
        <dbReference type="EMBL" id="KKM98771.1"/>
    </source>
</evidence>
<protein>
    <submittedName>
        <fullName evidence="1">Uncharacterized protein</fullName>
    </submittedName>
</protein>
<dbReference type="EMBL" id="LAZR01005579">
    <property type="protein sequence ID" value="KKM98771.1"/>
    <property type="molecule type" value="Genomic_DNA"/>
</dbReference>
<reference evidence="1" key="1">
    <citation type="journal article" date="2015" name="Nature">
        <title>Complex archaea that bridge the gap between prokaryotes and eukaryotes.</title>
        <authorList>
            <person name="Spang A."/>
            <person name="Saw J.H."/>
            <person name="Jorgensen S.L."/>
            <person name="Zaremba-Niedzwiedzka K."/>
            <person name="Martijn J."/>
            <person name="Lind A.E."/>
            <person name="van Eijk R."/>
            <person name="Schleper C."/>
            <person name="Guy L."/>
            <person name="Ettema T.J."/>
        </authorList>
    </citation>
    <scope>NUCLEOTIDE SEQUENCE</scope>
</reference>
<proteinExistence type="predicted"/>
<organism evidence="1">
    <name type="scientific">marine sediment metagenome</name>
    <dbReference type="NCBI Taxonomy" id="412755"/>
    <lineage>
        <taxon>unclassified sequences</taxon>
        <taxon>metagenomes</taxon>
        <taxon>ecological metagenomes</taxon>
    </lineage>
</organism>
<sequence length="64" mass="7387">MKDYPETHKYGFISFEQDIKSGGIKGDFGIQIAKDGRVWICIDGQALIRFKPLEKENILKENKK</sequence>
<comment type="caution">
    <text evidence="1">The sequence shown here is derived from an EMBL/GenBank/DDBJ whole genome shotgun (WGS) entry which is preliminary data.</text>
</comment>
<dbReference type="AlphaFoldDB" id="A0A0F9MHP4"/>